<reference evidence="3" key="2">
    <citation type="submission" date="2022-09" db="EMBL/GenBank/DDBJ databases">
        <title>Aerococcus urinae taxonomy study.</title>
        <authorList>
            <person name="Christensen J."/>
            <person name="Senneby E."/>
        </authorList>
    </citation>
    <scope>NUCLEOTIDE SEQUENCE</scope>
    <source>
        <strain evidence="3">NLD-066-U95</strain>
    </source>
</reference>
<dbReference type="InterPro" id="IPR036265">
    <property type="entry name" value="HIT-like_sf"/>
</dbReference>
<dbReference type="PIRSF" id="PIRSF031505">
    <property type="entry name" value="GalT_short"/>
    <property type="match status" value="1"/>
</dbReference>
<evidence type="ECO:0000313" key="4">
    <source>
        <dbReference type="EMBL" id="QPS02158.1"/>
    </source>
</evidence>
<feature type="domain" description="DUF4931" evidence="2">
    <location>
        <begin position="135"/>
        <end position="251"/>
    </location>
</feature>
<evidence type="ECO:0000313" key="5">
    <source>
        <dbReference type="Proteomes" id="UP000594771"/>
    </source>
</evidence>
<dbReference type="SUPFAM" id="SSF54197">
    <property type="entry name" value="HIT-like"/>
    <property type="match status" value="1"/>
</dbReference>
<organism evidence="4 5">
    <name type="scientific">Aerococcus urinae</name>
    <dbReference type="NCBI Taxonomy" id="1376"/>
    <lineage>
        <taxon>Bacteria</taxon>
        <taxon>Bacillati</taxon>
        <taxon>Bacillota</taxon>
        <taxon>Bacilli</taxon>
        <taxon>Lactobacillales</taxon>
        <taxon>Aerococcaceae</taxon>
        <taxon>Aerococcus</taxon>
    </lineage>
</organism>
<dbReference type="AlphaFoldDB" id="A0A0X8FF66"/>
<dbReference type="Proteomes" id="UP000594771">
    <property type="component" value="Chromosome"/>
</dbReference>
<evidence type="ECO:0000313" key="3">
    <source>
        <dbReference type="EMBL" id="MCY3053885.1"/>
    </source>
</evidence>
<dbReference type="GeneID" id="35767961"/>
<dbReference type="Gene3D" id="3.30.428.10">
    <property type="entry name" value="HIT-like"/>
    <property type="match status" value="1"/>
</dbReference>
<sequence>MGKPLIFHKEIAAQKPENYRNEGAYCPFCDREALTNIFREEDDKIWLMNKYRTLDDTVQTLVIESQEHWADTPTYSKEENRQVFRFTFDCWLDMLRDDQFESVLLFKNYGPLSGGSLRHPHSQIVGLKDKDGYEEISLDAFKGLEVGKKGDVTVTLSTQPIMGMTEFNVSIADLDQLDDFADAVQSIVTYILTDDFSSRSGSYNLFFYPLGGRYYCKVFPRFIASPYFIGFKIGQVSYQGHLEKVVAELQDYLPF</sequence>
<dbReference type="OrthoDB" id="1803128at2"/>
<dbReference type="InterPro" id="IPR049285">
    <property type="entry name" value="DUF4931_C"/>
</dbReference>
<evidence type="ECO:0000313" key="6">
    <source>
        <dbReference type="Proteomes" id="UP001069145"/>
    </source>
</evidence>
<dbReference type="InterPro" id="IPR012361">
    <property type="entry name" value="GalT_short"/>
</dbReference>
<dbReference type="Pfam" id="PF16285">
    <property type="entry name" value="DUF4931_N"/>
    <property type="match status" value="1"/>
</dbReference>
<dbReference type="EMBL" id="CP065662">
    <property type="protein sequence ID" value="QPS02158.1"/>
    <property type="molecule type" value="Genomic_DNA"/>
</dbReference>
<dbReference type="EMBL" id="JAOTML010000009">
    <property type="protein sequence ID" value="MCY3053885.1"/>
    <property type="molecule type" value="Genomic_DNA"/>
</dbReference>
<gene>
    <name evidence="4" type="ORF">I6G68_03630</name>
    <name evidence="3" type="ORF">ODY43_07770</name>
</gene>
<evidence type="ECO:0000259" key="2">
    <source>
        <dbReference type="Pfam" id="PF20956"/>
    </source>
</evidence>
<dbReference type="InterPro" id="IPR046322">
    <property type="entry name" value="DUF4931"/>
</dbReference>
<dbReference type="KEGG" id="aun:AWM73_06405"/>
<dbReference type="Proteomes" id="UP001069145">
    <property type="component" value="Unassembled WGS sequence"/>
</dbReference>
<name>A0A0X8FF66_9LACT</name>
<keyword evidence="6" id="KW-1185">Reference proteome</keyword>
<accession>A0A0X8FF66</accession>
<dbReference type="Pfam" id="PF20956">
    <property type="entry name" value="DUF4931_C"/>
    <property type="match status" value="1"/>
</dbReference>
<evidence type="ECO:0000259" key="1">
    <source>
        <dbReference type="Pfam" id="PF16285"/>
    </source>
</evidence>
<feature type="domain" description="DUF4931" evidence="1">
    <location>
        <begin position="7"/>
        <end position="129"/>
    </location>
</feature>
<dbReference type="RefSeq" id="WP_060778601.1">
    <property type="nucleotide sequence ID" value="NZ_CAJHLF010000007.1"/>
</dbReference>
<protein>
    <submittedName>
        <fullName evidence="4">DUF4931 domain-containing protein</fullName>
    </submittedName>
</protein>
<proteinExistence type="predicted"/>
<reference evidence="4 5" key="1">
    <citation type="submission" date="2020-12" db="EMBL/GenBank/DDBJ databases">
        <title>FDA dAtabase for Regulatory Grade micrObial Sequences (FDA-ARGOS): Supporting development and validation of Infectious Disease Dx tests.</title>
        <authorList>
            <person name="Sproer C."/>
            <person name="Gronow S."/>
            <person name="Severitt S."/>
            <person name="Schroder I."/>
            <person name="Tallon L."/>
            <person name="Sadzewicz L."/>
            <person name="Zhao X."/>
            <person name="Boylan J."/>
            <person name="Ott S."/>
            <person name="Bowen H."/>
            <person name="Vavikolanu K."/>
            <person name="Mehta A."/>
            <person name="Aluvathingal J."/>
            <person name="Nadendla S."/>
            <person name="Lowell S."/>
            <person name="Myers T."/>
            <person name="Yan Y."/>
            <person name="Sichtig H."/>
        </authorList>
    </citation>
    <scope>NUCLEOTIDE SEQUENCE [LARGE SCALE GENOMIC DNA]</scope>
    <source>
        <strain evidence="4 5">FDAARGOS_911</strain>
    </source>
</reference>